<gene>
    <name evidence="2" type="primary">20350062</name>
    <name evidence="1" type="ORF">GGTG_09604</name>
</gene>
<dbReference type="EnsemblFungi" id="EJT72747">
    <property type="protein sequence ID" value="EJT72747"/>
    <property type="gene ID" value="GGTG_09604"/>
</dbReference>
<evidence type="ECO:0000313" key="2">
    <source>
        <dbReference type="EnsemblFungi" id="EJT72747"/>
    </source>
</evidence>
<reference evidence="2" key="4">
    <citation type="journal article" date="2015" name="G3 (Bethesda)">
        <title>Genome sequences of three phytopathogenic species of the Magnaporthaceae family of fungi.</title>
        <authorList>
            <person name="Okagaki L.H."/>
            <person name="Nunes C.C."/>
            <person name="Sailsbery J."/>
            <person name="Clay B."/>
            <person name="Brown D."/>
            <person name="John T."/>
            <person name="Oh Y."/>
            <person name="Young N."/>
            <person name="Fitzgerald M."/>
            <person name="Haas B.J."/>
            <person name="Zeng Q."/>
            <person name="Young S."/>
            <person name="Adiconis X."/>
            <person name="Fan L."/>
            <person name="Levin J.Z."/>
            <person name="Mitchell T.K."/>
            <person name="Okubara P.A."/>
            <person name="Farman M.L."/>
            <person name="Kohn L.M."/>
            <person name="Birren B."/>
            <person name="Ma L.-J."/>
            <person name="Dean R.A."/>
        </authorList>
    </citation>
    <scope>NUCLEOTIDE SEQUENCE</scope>
    <source>
        <strain evidence="2">R3-111a-1</strain>
    </source>
</reference>
<accession>J3P7W4</accession>
<dbReference type="VEuPathDB" id="FungiDB:GGTG_09604"/>
<dbReference type="EMBL" id="GL385399">
    <property type="protein sequence ID" value="EJT72747.1"/>
    <property type="molecule type" value="Genomic_DNA"/>
</dbReference>
<reference evidence="1" key="2">
    <citation type="submission" date="2010-07" db="EMBL/GenBank/DDBJ databases">
        <authorList>
            <consortium name="The Broad Institute Genome Sequencing Platform"/>
            <consortium name="Broad Institute Genome Sequencing Center for Infectious Disease"/>
            <person name="Ma L.-J."/>
            <person name="Dead R."/>
            <person name="Young S."/>
            <person name="Zeng Q."/>
            <person name="Koehrsen M."/>
            <person name="Alvarado L."/>
            <person name="Berlin A."/>
            <person name="Chapman S.B."/>
            <person name="Chen Z."/>
            <person name="Freedman E."/>
            <person name="Gellesch M."/>
            <person name="Goldberg J."/>
            <person name="Griggs A."/>
            <person name="Gujja S."/>
            <person name="Heilman E.R."/>
            <person name="Heiman D."/>
            <person name="Hepburn T."/>
            <person name="Howarth C."/>
            <person name="Jen D."/>
            <person name="Larson L."/>
            <person name="Mehta T."/>
            <person name="Neiman D."/>
            <person name="Pearson M."/>
            <person name="Roberts A."/>
            <person name="Saif S."/>
            <person name="Shea T."/>
            <person name="Shenoy N."/>
            <person name="Sisk P."/>
            <person name="Stolte C."/>
            <person name="Sykes S."/>
            <person name="Walk T."/>
            <person name="White J."/>
            <person name="Yandava C."/>
            <person name="Haas B."/>
            <person name="Nusbaum C."/>
            <person name="Birren B."/>
        </authorList>
    </citation>
    <scope>NUCLEOTIDE SEQUENCE</scope>
    <source>
        <strain evidence="1">R3-111a-1</strain>
    </source>
</reference>
<sequence length="155" mass="16197">MISEGTVAVQSDETVASLGLGSCMSSGSTVRPCPLGGGHPQLRSPVQNPAGCLELRNCPKQLQATNRPSTAPPRLQPRAVHETSIANPQPFASTNRPSIASIASKLSFQFPARNTTPLQPQSPTSRLRPTIACPPAFCALIKEAPTATSTRACPS</sequence>
<dbReference type="AlphaFoldDB" id="J3P7W4"/>
<dbReference type="HOGENOM" id="CLU_1695581_0_0_1"/>
<evidence type="ECO:0000313" key="3">
    <source>
        <dbReference type="Proteomes" id="UP000006039"/>
    </source>
</evidence>
<protein>
    <submittedName>
        <fullName evidence="1 2">Uncharacterized protein</fullName>
    </submittedName>
</protein>
<keyword evidence="3" id="KW-1185">Reference proteome</keyword>
<reference evidence="2" key="5">
    <citation type="submission" date="2018-04" db="UniProtKB">
        <authorList>
            <consortium name="EnsemblFungi"/>
        </authorList>
    </citation>
    <scope>IDENTIFICATION</scope>
    <source>
        <strain evidence="2">R3-111a-1</strain>
    </source>
</reference>
<proteinExistence type="predicted"/>
<dbReference type="RefSeq" id="XP_009225721.1">
    <property type="nucleotide sequence ID" value="XM_009227457.1"/>
</dbReference>
<evidence type="ECO:0000313" key="1">
    <source>
        <dbReference type="EMBL" id="EJT72747.1"/>
    </source>
</evidence>
<dbReference type="Proteomes" id="UP000006039">
    <property type="component" value="Unassembled WGS sequence"/>
</dbReference>
<reference evidence="1" key="3">
    <citation type="submission" date="2010-09" db="EMBL/GenBank/DDBJ databases">
        <title>Annotation of Gaeumannomyces graminis var. tritici R3-111a-1.</title>
        <authorList>
            <consortium name="The Broad Institute Genome Sequencing Platform"/>
            <person name="Ma L.-J."/>
            <person name="Dead R."/>
            <person name="Young S.K."/>
            <person name="Zeng Q."/>
            <person name="Gargeya S."/>
            <person name="Fitzgerald M."/>
            <person name="Haas B."/>
            <person name="Abouelleil A."/>
            <person name="Alvarado L."/>
            <person name="Arachchi H.M."/>
            <person name="Berlin A."/>
            <person name="Brown A."/>
            <person name="Chapman S.B."/>
            <person name="Chen Z."/>
            <person name="Dunbar C."/>
            <person name="Freedman E."/>
            <person name="Gearin G."/>
            <person name="Gellesch M."/>
            <person name="Goldberg J."/>
            <person name="Griggs A."/>
            <person name="Gujja S."/>
            <person name="Heiman D."/>
            <person name="Howarth C."/>
            <person name="Larson L."/>
            <person name="Lui A."/>
            <person name="MacDonald P.J.P."/>
            <person name="Mehta T."/>
            <person name="Montmayeur A."/>
            <person name="Murphy C."/>
            <person name="Neiman D."/>
            <person name="Pearson M."/>
            <person name="Priest M."/>
            <person name="Roberts A."/>
            <person name="Saif S."/>
            <person name="Shea T."/>
            <person name="Shenoy N."/>
            <person name="Sisk P."/>
            <person name="Stolte C."/>
            <person name="Sykes S."/>
            <person name="Yandava C."/>
            <person name="Wortman J."/>
            <person name="Nusbaum C."/>
            <person name="Birren B."/>
        </authorList>
    </citation>
    <scope>NUCLEOTIDE SEQUENCE</scope>
    <source>
        <strain evidence="1">R3-111a-1</strain>
    </source>
</reference>
<organism evidence="1">
    <name type="scientific">Gaeumannomyces tritici (strain R3-111a-1)</name>
    <name type="common">Wheat and barley take-all root rot fungus</name>
    <name type="synonym">Gaeumannomyces graminis var. tritici</name>
    <dbReference type="NCBI Taxonomy" id="644352"/>
    <lineage>
        <taxon>Eukaryota</taxon>
        <taxon>Fungi</taxon>
        <taxon>Dikarya</taxon>
        <taxon>Ascomycota</taxon>
        <taxon>Pezizomycotina</taxon>
        <taxon>Sordariomycetes</taxon>
        <taxon>Sordariomycetidae</taxon>
        <taxon>Magnaporthales</taxon>
        <taxon>Magnaporthaceae</taxon>
        <taxon>Gaeumannomyces</taxon>
    </lineage>
</organism>
<dbReference type="GeneID" id="20350062"/>
<reference evidence="3" key="1">
    <citation type="submission" date="2010-07" db="EMBL/GenBank/DDBJ databases">
        <title>The genome sequence of Gaeumannomyces graminis var. tritici strain R3-111a-1.</title>
        <authorList>
            <consortium name="The Broad Institute Genome Sequencing Platform"/>
            <person name="Ma L.-J."/>
            <person name="Dead R."/>
            <person name="Young S."/>
            <person name="Zeng Q."/>
            <person name="Koehrsen M."/>
            <person name="Alvarado L."/>
            <person name="Berlin A."/>
            <person name="Chapman S.B."/>
            <person name="Chen Z."/>
            <person name="Freedman E."/>
            <person name="Gellesch M."/>
            <person name="Goldberg J."/>
            <person name="Griggs A."/>
            <person name="Gujja S."/>
            <person name="Heilman E.R."/>
            <person name="Heiman D."/>
            <person name="Hepburn T."/>
            <person name="Howarth C."/>
            <person name="Jen D."/>
            <person name="Larson L."/>
            <person name="Mehta T."/>
            <person name="Neiman D."/>
            <person name="Pearson M."/>
            <person name="Roberts A."/>
            <person name="Saif S."/>
            <person name="Shea T."/>
            <person name="Shenoy N."/>
            <person name="Sisk P."/>
            <person name="Stolte C."/>
            <person name="Sykes S."/>
            <person name="Walk T."/>
            <person name="White J."/>
            <person name="Yandava C."/>
            <person name="Haas B."/>
            <person name="Nusbaum C."/>
            <person name="Birren B."/>
        </authorList>
    </citation>
    <scope>NUCLEOTIDE SEQUENCE [LARGE SCALE GENOMIC DNA]</scope>
    <source>
        <strain evidence="3">R3-111a-1</strain>
    </source>
</reference>
<name>J3P7W4_GAET3</name>